<dbReference type="Proteomes" id="UP001652680">
    <property type="component" value="Unassembled WGS sequence"/>
</dbReference>
<feature type="compositionally biased region" description="Pro residues" evidence="1">
    <location>
        <begin position="235"/>
        <end position="244"/>
    </location>
</feature>
<accession>A0A6P4EVS5</accession>
<reference evidence="3" key="1">
    <citation type="journal article" date="2021" name="Elife">
        <title>Highly contiguous assemblies of 101 drosophilid genomes.</title>
        <authorList>
            <person name="Kim B.Y."/>
            <person name="Wang J.R."/>
            <person name="Miller D.E."/>
            <person name="Barmina O."/>
            <person name="Delaney E."/>
            <person name="Thompson A."/>
            <person name="Comeault A.A."/>
            <person name="Peede D."/>
            <person name="D'Agostino E.R."/>
            <person name="Pelaez J."/>
            <person name="Aguilar J.M."/>
            <person name="Haji D."/>
            <person name="Matsunaga T."/>
            <person name="Armstrong E.E."/>
            <person name="Zych M."/>
            <person name="Ogawa Y."/>
            <person name="Stamenkovic-Radak M."/>
            <person name="Jelic M."/>
            <person name="Veselinovic M.S."/>
            <person name="Tanaskovic M."/>
            <person name="Eric P."/>
            <person name="Gao J.J."/>
            <person name="Katoh T.K."/>
            <person name="Toda M.J."/>
            <person name="Watabe H."/>
            <person name="Watada M."/>
            <person name="Davis J.S."/>
            <person name="Moyle L.C."/>
            <person name="Manoli G."/>
            <person name="Bertolini E."/>
            <person name="Kostal V."/>
            <person name="Hawley R.S."/>
            <person name="Takahashi A."/>
            <person name="Jones C.D."/>
            <person name="Price D.K."/>
            <person name="Whiteman N."/>
            <person name="Kopp A."/>
            <person name="Matute D.R."/>
            <person name="Petrov D.A."/>
        </authorList>
    </citation>
    <scope>NUCLEOTIDE SEQUENCE [LARGE SCALE GENOMIC DNA]</scope>
</reference>
<reference evidence="2" key="3">
    <citation type="submission" date="2025-05" db="UniProtKB">
        <authorList>
            <consortium name="EnsemblMetazoa"/>
        </authorList>
    </citation>
    <scope>IDENTIFICATION</scope>
</reference>
<feature type="compositionally biased region" description="Basic residues" evidence="1">
    <location>
        <begin position="250"/>
        <end position="264"/>
    </location>
</feature>
<dbReference type="OrthoDB" id="7870709at2759"/>
<feature type="region of interest" description="Disordered" evidence="1">
    <location>
        <begin position="232"/>
        <end position="272"/>
    </location>
</feature>
<dbReference type="RefSeq" id="XP_016982219.1">
    <property type="nucleotide sequence ID" value="XM_017126730.1"/>
</dbReference>
<protein>
    <submittedName>
        <fullName evidence="4 5">Uncharacterized protein LOC108046817</fullName>
    </submittedName>
</protein>
<dbReference type="GeneID" id="108046817"/>
<evidence type="ECO:0000313" key="4">
    <source>
        <dbReference type="RefSeq" id="XP_016982219.1"/>
    </source>
</evidence>
<name>A0A6P4EVS5_DRORH</name>
<dbReference type="EnsemblMetazoa" id="XM_017126730.2">
    <property type="protein sequence ID" value="XP_016982219.1"/>
    <property type="gene ID" value="LOC108046817"/>
</dbReference>
<organism evidence="5">
    <name type="scientific">Drosophila rhopaloa</name>
    <name type="common">Fruit fly</name>
    <dbReference type="NCBI Taxonomy" id="1041015"/>
    <lineage>
        <taxon>Eukaryota</taxon>
        <taxon>Metazoa</taxon>
        <taxon>Ecdysozoa</taxon>
        <taxon>Arthropoda</taxon>
        <taxon>Hexapoda</taxon>
        <taxon>Insecta</taxon>
        <taxon>Pterygota</taxon>
        <taxon>Neoptera</taxon>
        <taxon>Endopterygota</taxon>
        <taxon>Diptera</taxon>
        <taxon>Brachycera</taxon>
        <taxon>Muscomorpha</taxon>
        <taxon>Ephydroidea</taxon>
        <taxon>Drosophilidae</taxon>
        <taxon>Drosophila</taxon>
        <taxon>Sophophora</taxon>
    </lineage>
</organism>
<dbReference type="EnsemblMetazoa" id="XM_017126738.2">
    <property type="protein sequence ID" value="XP_016982227.1"/>
    <property type="gene ID" value="LOC108046817"/>
</dbReference>
<gene>
    <name evidence="4 5" type="primary">LOC108046817</name>
    <name evidence="2" type="synonym">108046817</name>
</gene>
<evidence type="ECO:0000313" key="3">
    <source>
        <dbReference type="Proteomes" id="UP001652680"/>
    </source>
</evidence>
<dbReference type="RefSeq" id="XP_016982227.1">
    <property type="nucleotide sequence ID" value="XM_017126738.1"/>
</dbReference>
<evidence type="ECO:0000313" key="5">
    <source>
        <dbReference type="RefSeq" id="XP_016982227.1"/>
    </source>
</evidence>
<dbReference type="OMA" id="EYHCFCC"/>
<evidence type="ECO:0000313" key="2">
    <source>
        <dbReference type="EnsemblMetazoa" id="XP_016982219.1"/>
    </source>
</evidence>
<evidence type="ECO:0000256" key="1">
    <source>
        <dbReference type="SAM" id="MobiDB-lite"/>
    </source>
</evidence>
<sequence length="272" mass="31460">MNTACCKCGASPNSLPYCLGGAAYEFHCFCCNKPPPMKCIQCGAPGNIELHMKHENCVVGKRHTFIFSEQWPPFPPTGAEATHTPPPDLQESDGHDLVIMSPRTLVEQPHQDDEPEDVIDVEDLTQRDVEFEEEHVDRKPLRNRDARWVTVQDIRLWPYCPRCRKLRTTRTGWIKHAQKCGQDPSLKKPKFFIYTHTKGWCDYLVRDSQWENHSNPTTGQCVTCSASRRQSIPLPFMPEPPPRPNESHLAKMRQRSRRLRKQKIRERLSSTF</sequence>
<dbReference type="AlphaFoldDB" id="A0A6P4EVS5"/>
<keyword evidence="3" id="KW-1185">Reference proteome</keyword>
<reference evidence="4 5" key="2">
    <citation type="submission" date="2025-04" db="UniProtKB">
        <authorList>
            <consortium name="RefSeq"/>
        </authorList>
    </citation>
    <scope>IDENTIFICATION</scope>
</reference>
<proteinExistence type="predicted"/>